<comment type="subunit">
    <text evidence="6">Part of the 30S ribosomal subunit.</text>
</comment>
<dbReference type="Pfam" id="PF00366">
    <property type="entry name" value="Ribosomal_S17"/>
    <property type="match status" value="1"/>
</dbReference>
<dbReference type="CDD" id="cd00364">
    <property type="entry name" value="Ribosomal_uS17"/>
    <property type="match status" value="1"/>
</dbReference>
<dbReference type="Gene3D" id="2.40.50.140">
    <property type="entry name" value="Nucleic acid-binding proteins"/>
    <property type="match status" value="1"/>
</dbReference>
<evidence type="ECO:0000256" key="5">
    <source>
        <dbReference type="ARBA" id="ARBA00023274"/>
    </source>
</evidence>
<dbReference type="PROSITE" id="PS00056">
    <property type="entry name" value="RIBOSOMAL_S17"/>
    <property type="match status" value="1"/>
</dbReference>
<comment type="function">
    <text evidence="6">One of the primary rRNA binding proteins, it binds specifically to the 5'-end of 16S ribosomal RNA.</text>
</comment>
<evidence type="ECO:0000256" key="7">
    <source>
        <dbReference type="RuleBase" id="RU003872"/>
    </source>
</evidence>
<keyword evidence="3 6" id="KW-0694">RNA-binding</keyword>
<dbReference type="InterPro" id="IPR012340">
    <property type="entry name" value="NA-bd_OB-fold"/>
</dbReference>
<dbReference type="GO" id="GO:0003735">
    <property type="term" value="F:structural constituent of ribosome"/>
    <property type="evidence" value="ECO:0007669"/>
    <property type="project" value="UniProtKB-UniRule"/>
</dbReference>
<evidence type="ECO:0000256" key="6">
    <source>
        <dbReference type="HAMAP-Rule" id="MF_01345"/>
    </source>
</evidence>
<reference evidence="8" key="1">
    <citation type="journal article" date="2015" name="ISME J.">
        <title>Aquifer environment selects for microbial species cohorts in sediment and groundwater.</title>
        <authorList>
            <person name="Hug L.A."/>
            <person name="Thomas B.C."/>
            <person name="Brown C.T."/>
            <person name="Frischkorn K.R."/>
            <person name="Williams K.H."/>
            <person name="Tringe S.G."/>
            <person name="Banfield J.F."/>
        </authorList>
    </citation>
    <scope>NUCLEOTIDE SEQUENCE</scope>
</reference>
<dbReference type="PRINTS" id="PR00973">
    <property type="entry name" value="RIBOSOMALS17"/>
</dbReference>
<dbReference type="SUPFAM" id="SSF50249">
    <property type="entry name" value="Nucleic acid-binding proteins"/>
    <property type="match status" value="1"/>
</dbReference>
<dbReference type="GO" id="GO:0022627">
    <property type="term" value="C:cytosolic small ribosomal subunit"/>
    <property type="evidence" value="ECO:0007669"/>
    <property type="project" value="UniProtKB-UniRule"/>
</dbReference>
<proteinExistence type="inferred from homology"/>
<dbReference type="AlphaFoldDB" id="A0A0H4T8D6"/>
<evidence type="ECO:0000256" key="1">
    <source>
        <dbReference type="ARBA" id="ARBA00010254"/>
    </source>
</evidence>
<dbReference type="PANTHER" id="PTHR10744:SF1">
    <property type="entry name" value="SMALL RIBOSOMAL SUBUNIT PROTEIN US17M"/>
    <property type="match status" value="1"/>
</dbReference>
<dbReference type="HAMAP" id="MF_01345_B">
    <property type="entry name" value="Ribosomal_uS17_B"/>
    <property type="match status" value="1"/>
</dbReference>
<keyword evidence="5 6" id="KW-0687">Ribonucleoprotein</keyword>
<dbReference type="NCBIfam" id="TIGR03635">
    <property type="entry name" value="uS17_bact"/>
    <property type="match status" value="1"/>
</dbReference>
<dbReference type="InterPro" id="IPR019984">
    <property type="entry name" value="Ribosomal_uS17_bact/chlr"/>
</dbReference>
<dbReference type="InterPro" id="IPR000266">
    <property type="entry name" value="Ribosomal_uS17"/>
</dbReference>
<accession>A0A0H4T8D6</accession>
<keyword evidence="2 6" id="KW-0699">rRNA-binding</keyword>
<evidence type="ECO:0000256" key="2">
    <source>
        <dbReference type="ARBA" id="ARBA00022730"/>
    </source>
</evidence>
<dbReference type="PANTHER" id="PTHR10744">
    <property type="entry name" value="40S RIBOSOMAL PROTEIN S11 FAMILY MEMBER"/>
    <property type="match status" value="1"/>
</dbReference>
<comment type="similarity">
    <text evidence="1 6 7">Belongs to the universal ribosomal protein uS17 family.</text>
</comment>
<protein>
    <recommendedName>
        <fullName evidence="6">Small ribosomal subunit protein uS17</fullName>
    </recommendedName>
</protein>
<dbReference type="GO" id="GO:0019843">
    <property type="term" value="F:rRNA binding"/>
    <property type="evidence" value="ECO:0007669"/>
    <property type="project" value="UniProtKB-UniRule"/>
</dbReference>
<dbReference type="InterPro" id="IPR019979">
    <property type="entry name" value="Ribosomal_uS17_CS"/>
</dbReference>
<name>A0A0H4T8D6_9DELT</name>
<organism evidence="8">
    <name type="scientific">uncultured delta proteobacterium Rifle_16ft_4_minimus_37851</name>
    <dbReference type="NCBI Taxonomy" id="1665181"/>
    <lineage>
        <taxon>Bacteria</taxon>
        <taxon>Deltaproteobacteria</taxon>
        <taxon>environmental samples</taxon>
    </lineage>
</organism>
<dbReference type="EMBL" id="KT007006">
    <property type="protein sequence ID" value="AKQ03005.1"/>
    <property type="molecule type" value="Genomic_DNA"/>
</dbReference>
<evidence type="ECO:0000313" key="8">
    <source>
        <dbReference type="EMBL" id="AKQ03005.1"/>
    </source>
</evidence>
<gene>
    <name evidence="6" type="primary">rpsQ</name>
</gene>
<evidence type="ECO:0000256" key="3">
    <source>
        <dbReference type="ARBA" id="ARBA00022884"/>
    </source>
</evidence>
<dbReference type="GO" id="GO:0006412">
    <property type="term" value="P:translation"/>
    <property type="evidence" value="ECO:0007669"/>
    <property type="project" value="UniProtKB-UniRule"/>
</dbReference>
<keyword evidence="4 6" id="KW-0689">Ribosomal protein</keyword>
<evidence type="ECO:0000256" key="4">
    <source>
        <dbReference type="ARBA" id="ARBA00022980"/>
    </source>
</evidence>
<sequence>MAGTEARKRRFKGTVVSDKMKNTVVVAVERLTEHPFYGKYVRRRAKFMAHDEKGQCKAGDKVVIEESRPLSKLKRWRVKDVLEKAK</sequence>
<dbReference type="NCBIfam" id="NF004123">
    <property type="entry name" value="PRK05610.1"/>
    <property type="match status" value="1"/>
</dbReference>